<dbReference type="Gene3D" id="3.30.420.130">
    <property type="entry name" value="Dinitrogenase iron-molybdenum cofactor biosynthesis domain"/>
    <property type="match status" value="1"/>
</dbReference>
<dbReference type="RefSeq" id="WP_057952409.1">
    <property type="nucleotide sequence ID" value="NZ_CP013118.1"/>
</dbReference>
<name>A0A0S2HY08_9BACT</name>
<dbReference type="InterPro" id="IPR033913">
    <property type="entry name" value="MTH1175_dom"/>
</dbReference>
<dbReference type="Pfam" id="PF02579">
    <property type="entry name" value="Nitro_FeMo-Co"/>
    <property type="match status" value="1"/>
</dbReference>
<evidence type="ECO:0000313" key="4">
    <source>
        <dbReference type="Proteomes" id="UP000064893"/>
    </source>
</evidence>
<evidence type="ECO:0000256" key="1">
    <source>
        <dbReference type="ARBA" id="ARBA00009350"/>
    </source>
</evidence>
<evidence type="ECO:0000259" key="2">
    <source>
        <dbReference type="Pfam" id="PF02579"/>
    </source>
</evidence>
<organism evidence="3 4">
    <name type="scientific">Salinivirga cyanobacteriivorans</name>
    <dbReference type="NCBI Taxonomy" id="1307839"/>
    <lineage>
        <taxon>Bacteria</taxon>
        <taxon>Pseudomonadati</taxon>
        <taxon>Bacteroidota</taxon>
        <taxon>Bacteroidia</taxon>
        <taxon>Bacteroidales</taxon>
        <taxon>Salinivirgaceae</taxon>
        <taxon>Salinivirga</taxon>
    </lineage>
</organism>
<protein>
    <submittedName>
        <fullName evidence="3">Dinitrogenase iron-molybdenum cofactor</fullName>
    </submittedName>
</protein>
<dbReference type="Pfam" id="PF02001">
    <property type="entry name" value="DUF134"/>
    <property type="match status" value="1"/>
</dbReference>
<keyword evidence="4" id="KW-1185">Reference proteome</keyword>
<dbReference type="SUPFAM" id="SSF53146">
    <property type="entry name" value="Nitrogenase accessory factor-like"/>
    <property type="match status" value="1"/>
</dbReference>
<dbReference type="AlphaFoldDB" id="A0A0S2HY08"/>
<dbReference type="STRING" id="1307839.L21SP5_01244"/>
<comment type="similarity">
    <text evidence="1">Belongs to the UPF0251 family.</text>
</comment>
<dbReference type="Proteomes" id="UP000064893">
    <property type="component" value="Chromosome"/>
</dbReference>
<dbReference type="CDD" id="cd00851">
    <property type="entry name" value="MTH1175"/>
    <property type="match status" value="1"/>
</dbReference>
<accession>A0A0S2HY08</accession>
<proteinExistence type="inferred from homology"/>
<dbReference type="EMBL" id="CP013118">
    <property type="protein sequence ID" value="ALO14898.1"/>
    <property type="molecule type" value="Genomic_DNA"/>
</dbReference>
<dbReference type="PANTHER" id="PTHR37478">
    <property type="match status" value="1"/>
</dbReference>
<dbReference type="InterPro" id="IPR003731">
    <property type="entry name" value="Di-Nase_FeMo-co_biosynth"/>
</dbReference>
<evidence type="ECO:0000313" key="3">
    <source>
        <dbReference type="EMBL" id="ALO14898.1"/>
    </source>
</evidence>
<sequence length="228" mass="25162">MAPRKKRCRHIHEPPGFSGYVAREARASVEPVVLLYEEYEALRLADYDALKHDEAAERMSVSRPTFARIYENVRKKIAKAFVESRSIKFDAGCAYFSCDTNQIVTSEGINNKKMTTMEKIIAIPCENGTLSTHFGHAAEFAFVQCEGEEVKSVSMKQAPPHQPGLLPRWVSEQGGNTVIAGGMGNKAIELFRQNNIDVVTGAPAIGVEELAQQYVSGKLTGGDNRCDH</sequence>
<dbReference type="KEGG" id="blq:L21SP5_01244"/>
<gene>
    <name evidence="3" type="ORF">L21SP5_01244</name>
</gene>
<dbReference type="OrthoDB" id="280278at2"/>
<reference evidence="3 4" key="1">
    <citation type="submission" date="2015-11" db="EMBL/GenBank/DDBJ databases">
        <title>Description and complete genome sequence of a novel strain predominating in hypersaline microbial mats and representing a new family of the Bacteriodetes phylum.</title>
        <authorList>
            <person name="Spring S."/>
            <person name="Bunk B."/>
            <person name="Sproer C."/>
            <person name="Klenk H.-P."/>
        </authorList>
    </citation>
    <scope>NUCLEOTIDE SEQUENCE [LARGE SCALE GENOMIC DNA]</scope>
    <source>
        <strain evidence="3 4">L21-Spi-D4</strain>
    </source>
</reference>
<dbReference type="PANTHER" id="PTHR37478:SF2">
    <property type="entry name" value="UPF0251 PROTEIN TK0562"/>
    <property type="match status" value="1"/>
</dbReference>
<dbReference type="InterPro" id="IPR036105">
    <property type="entry name" value="DiNase_FeMo-co_biosyn_sf"/>
</dbReference>
<dbReference type="InterPro" id="IPR002852">
    <property type="entry name" value="UPF0251"/>
</dbReference>
<feature type="domain" description="Dinitrogenase iron-molybdenum cofactor biosynthesis" evidence="2">
    <location>
        <begin position="127"/>
        <end position="215"/>
    </location>
</feature>